<feature type="transmembrane region" description="Helical" evidence="2">
    <location>
        <begin position="41"/>
        <end position="61"/>
    </location>
</feature>
<evidence type="ECO:0000256" key="2">
    <source>
        <dbReference type="SAM" id="Phobius"/>
    </source>
</evidence>
<dbReference type="RefSeq" id="WP_066082414.1">
    <property type="nucleotide sequence ID" value="NZ_JALXSQ010000048.1"/>
</dbReference>
<evidence type="ECO:0000313" key="3">
    <source>
        <dbReference type="EMBL" id="MCT2043500.1"/>
    </source>
</evidence>
<keyword evidence="4" id="KW-1185">Reference proteome</keyword>
<dbReference type="Proteomes" id="UP001525379">
    <property type="component" value="Unassembled WGS sequence"/>
</dbReference>
<keyword evidence="2" id="KW-0472">Membrane</keyword>
<evidence type="ECO:0000313" key="4">
    <source>
        <dbReference type="Proteomes" id="UP001525379"/>
    </source>
</evidence>
<accession>A0ABT2HZE9</accession>
<sequence>MTDRQKGKALLKPFQLLGIAGALALFTGFFVILSLRNFDLALIFSGVVFIVATVVLAMLVLSYKPNPDVPVYLDRFETEEGDEEHRLRVDADAALGDKNAVREEPHRDEA</sequence>
<comment type="caution">
    <text evidence="3">The sequence shown here is derived from an EMBL/GenBank/DDBJ whole genome shotgun (WGS) entry which is preliminary data.</text>
</comment>
<dbReference type="EMBL" id="JALXSQ010000048">
    <property type="protein sequence ID" value="MCT2043500.1"/>
    <property type="molecule type" value="Genomic_DNA"/>
</dbReference>
<gene>
    <name evidence="3" type="ORF">M3D15_09210</name>
</gene>
<protein>
    <submittedName>
        <fullName evidence="3">Uncharacterized protein</fullName>
    </submittedName>
</protein>
<name>A0ABT2HZE9_9MICO</name>
<keyword evidence="2" id="KW-0812">Transmembrane</keyword>
<reference evidence="3 4" key="1">
    <citation type="submission" date="2022-04" db="EMBL/GenBank/DDBJ databases">
        <title>Human microbiome associated bacterial genomes.</title>
        <authorList>
            <person name="Sandstrom S."/>
            <person name="Salamzade R."/>
            <person name="Kalan L.R."/>
        </authorList>
    </citation>
    <scope>NUCLEOTIDE SEQUENCE [LARGE SCALE GENOMIC DNA]</scope>
    <source>
        <strain evidence="4">p3-SID1799</strain>
    </source>
</reference>
<proteinExistence type="predicted"/>
<evidence type="ECO:0000256" key="1">
    <source>
        <dbReference type="SAM" id="MobiDB-lite"/>
    </source>
</evidence>
<keyword evidence="2" id="KW-1133">Transmembrane helix</keyword>
<feature type="region of interest" description="Disordered" evidence="1">
    <location>
        <begin position="91"/>
        <end position="110"/>
    </location>
</feature>
<organism evidence="3 4">
    <name type="scientific">Pseudoclavibacter albus</name>
    <dbReference type="NCBI Taxonomy" id="272241"/>
    <lineage>
        <taxon>Bacteria</taxon>
        <taxon>Bacillati</taxon>
        <taxon>Actinomycetota</taxon>
        <taxon>Actinomycetes</taxon>
        <taxon>Micrococcales</taxon>
        <taxon>Microbacteriaceae</taxon>
        <taxon>Pseudoclavibacter</taxon>
    </lineage>
</organism>
<feature type="transmembrane region" description="Helical" evidence="2">
    <location>
        <begin position="14"/>
        <end position="35"/>
    </location>
</feature>
<feature type="compositionally biased region" description="Basic and acidic residues" evidence="1">
    <location>
        <begin position="99"/>
        <end position="110"/>
    </location>
</feature>